<comment type="subcellular location">
    <subcellularLocation>
        <location evidence="1">Secreted</location>
    </subcellularLocation>
</comment>
<feature type="chain" id="PRO_5037087934" description="SD-repeat containing protein B domain-containing protein" evidence="6">
    <location>
        <begin position="26"/>
        <end position="1067"/>
    </location>
</feature>
<feature type="domain" description="SpaA-like prealbumin fold" evidence="8">
    <location>
        <begin position="842"/>
        <end position="922"/>
    </location>
</feature>
<evidence type="ECO:0008006" key="11">
    <source>
        <dbReference type="Google" id="ProtNLM"/>
    </source>
</evidence>
<feature type="domain" description="SD-repeat containing protein B" evidence="7">
    <location>
        <begin position="599"/>
        <end position="722"/>
    </location>
</feature>
<dbReference type="Pfam" id="PF17210">
    <property type="entry name" value="SdrD_B"/>
    <property type="match status" value="1"/>
</dbReference>
<sequence length="1067" mass="112860">MAFRHRPGGLRASAAAFLAAHAVLAAGGLAPAAAVSAPGDGTVTVRVVRDVDSDGTWTPKLEVGEPGIPVDLTDDAGSTVTVNTGADGRAVFTPASSGLAGGRYRVEARIPADKPFLRPAQAGGPAPSLSSLVEFVDVRGGKDATVVTGVHDPHDYCHANPLLATPCMRQDGPGVVGSKALVSWPYDRAGEDPEPTDETTFDKIGATYGLAHQRSTDRLFVGALTKRLVPYGPAGSGGIYMVDRKSGTTSTFAVVPDAGATPHSTDLTRDSMALNNAVGKEGLGDLDLSGDGKKLYAVNLHTKSLHVYDVSNVTPGAPPATAAQVIPIPDPGCPSGPEDWRPYGLGYRDGAMFVGGTCSAESTQNRADLRAYVLKLNGTTFTTEVTHTLDYERGMGYASVQGDTHWQPWLKTWDPYAWYIQANFPGPMLSDIEFDRDGSLILGFRDRLGDQAGYDAPSPEGSSDTALRSLFPAMGDITRVCKTAAGYVWDSDSAACPSHFVNGSEPPQQDGVKEYYPGDSTLGQLAESLQGGLAFAPRFDKTVSTIVDPTNTFTGGVRKFDNVTGAGSDSYRVDGGVGSFGKANGLGDLELLCDPPPVQIGNRVWFDRDRNGIQDPTEEPLPGTTVTLLDGTGKVLKTTTTNDRGEYYFQVEPQTPYRITFDATTADTSGVKEQPPAEELKPTYPGRGTNTSVDSNPDRKTQTDTLTTGEPGDNDHTHDAGYFINPVGPLSVLKTDAESDEPLAGAVFQLWRETNGTPGLQVTGDAPDTTVGDPCTTTADGKCRQEKLPLGSYYWQETQAPPGHIIESSGVHGPLELTAENAEPDGVSVTVENMKPPQQTFGSVSVLKTDAASGKPLAGAVFQLWHETNGAPGLQTQGARPDSRMRVPCTTTSDGTCLQEHLSLGTYYWQETKAPPGYLLPTPGISRAMVLTATNAQQGVKVTMTNPRIPPPVRGRLTLTKTDSKTGKSLAGAVFQLWRETNKRPGLQTSGRPADTRVDSGCATDHRGRCAFTGLVPGAYYLRETAVPEGYLMPARPVSGPYTVTAANAAAGVWATVRNTPGEPPKK</sequence>
<dbReference type="SUPFAM" id="SSF117074">
    <property type="entry name" value="Hypothetical protein PA1324"/>
    <property type="match status" value="2"/>
</dbReference>
<feature type="signal peptide" evidence="6">
    <location>
        <begin position="1"/>
        <end position="25"/>
    </location>
</feature>
<gene>
    <name evidence="9" type="ORF">GCM10010334_80600</name>
</gene>
<dbReference type="GO" id="GO:0005975">
    <property type="term" value="P:carbohydrate metabolic process"/>
    <property type="evidence" value="ECO:0007669"/>
    <property type="project" value="UniProtKB-ARBA"/>
</dbReference>
<name>A0A918X9P0_9ACTN</name>
<keyword evidence="3" id="KW-0964">Secreted</keyword>
<feature type="domain" description="SpaA-like prealbumin fold" evidence="8">
    <location>
        <begin position="955"/>
        <end position="1037"/>
    </location>
</feature>
<comment type="caution">
    <text evidence="9">The sequence shown here is derived from an EMBL/GenBank/DDBJ whole genome shotgun (WGS) entry which is preliminary data.</text>
</comment>
<dbReference type="AlphaFoldDB" id="A0A918X9P0"/>
<accession>A0A918X9P0</accession>
<dbReference type="Pfam" id="PF17802">
    <property type="entry name" value="SpaA"/>
    <property type="match status" value="3"/>
</dbReference>
<evidence type="ECO:0000256" key="6">
    <source>
        <dbReference type="SAM" id="SignalP"/>
    </source>
</evidence>
<dbReference type="InterPro" id="IPR033764">
    <property type="entry name" value="Sdr_B"/>
</dbReference>
<dbReference type="InterPro" id="IPR013783">
    <property type="entry name" value="Ig-like_fold"/>
</dbReference>
<reference evidence="9" key="1">
    <citation type="journal article" date="2014" name="Int. J. Syst. Evol. Microbiol.">
        <title>Complete genome sequence of Corynebacterium casei LMG S-19264T (=DSM 44701T), isolated from a smear-ripened cheese.</title>
        <authorList>
            <consortium name="US DOE Joint Genome Institute (JGI-PGF)"/>
            <person name="Walter F."/>
            <person name="Albersmeier A."/>
            <person name="Kalinowski J."/>
            <person name="Ruckert C."/>
        </authorList>
    </citation>
    <scope>NUCLEOTIDE SEQUENCE</scope>
    <source>
        <strain evidence="9">JCM 4637</strain>
    </source>
</reference>
<dbReference type="Proteomes" id="UP000638353">
    <property type="component" value="Unassembled WGS sequence"/>
</dbReference>
<proteinExistence type="inferred from homology"/>
<dbReference type="EMBL" id="BMVC01000028">
    <property type="protein sequence ID" value="GHD18131.1"/>
    <property type="molecule type" value="Genomic_DNA"/>
</dbReference>
<dbReference type="InterPro" id="IPR041033">
    <property type="entry name" value="SpaA_PFL_dom_1"/>
</dbReference>
<dbReference type="RefSeq" id="WP_189828112.1">
    <property type="nucleotide sequence ID" value="NZ_BMVC01000028.1"/>
</dbReference>
<dbReference type="PANTHER" id="PTHR36108">
    <property type="entry name" value="COLOSSIN-B-RELATED"/>
    <property type="match status" value="1"/>
</dbReference>
<comment type="similarity">
    <text evidence="2">Belongs to the serine-aspartate repeat-containing protein (SDr) family.</text>
</comment>
<feature type="region of interest" description="Disordered" evidence="5">
    <location>
        <begin position="666"/>
        <end position="716"/>
    </location>
</feature>
<keyword evidence="4 6" id="KW-0732">Signal</keyword>
<protein>
    <recommendedName>
        <fullName evidence="11">SD-repeat containing protein B domain-containing protein</fullName>
    </recommendedName>
</protein>
<dbReference type="PANTHER" id="PTHR36108:SF13">
    <property type="entry name" value="COLOSSIN-B-RELATED"/>
    <property type="match status" value="1"/>
</dbReference>
<evidence type="ECO:0000313" key="9">
    <source>
        <dbReference type="EMBL" id="GHD18131.1"/>
    </source>
</evidence>
<evidence type="ECO:0000313" key="10">
    <source>
        <dbReference type="Proteomes" id="UP000638353"/>
    </source>
</evidence>
<reference evidence="9" key="2">
    <citation type="submission" date="2020-09" db="EMBL/GenBank/DDBJ databases">
        <authorList>
            <person name="Sun Q."/>
            <person name="Ohkuma M."/>
        </authorList>
    </citation>
    <scope>NUCLEOTIDE SEQUENCE</scope>
    <source>
        <strain evidence="9">JCM 4637</strain>
    </source>
</reference>
<evidence type="ECO:0000259" key="8">
    <source>
        <dbReference type="Pfam" id="PF17802"/>
    </source>
</evidence>
<evidence type="ECO:0000256" key="3">
    <source>
        <dbReference type="ARBA" id="ARBA00022525"/>
    </source>
</evidence>
<feature type="domain" description="SpaA-like prealbumin fold" evidence="8">
    <location>
        <begin position="729"/>
        <end position="808"/>
    </location>
</feature>
<evidence type="ECO:0000256" key="2">
    <source>
        <dbReference type="ARBA" id="ARBA00007257"/>
    </source>
</evidence>
<evidence type="ECO:0000256" key="5">
    <source>
        <dbReference type="SAM" id="MobiDB-lite"/>
    </source>
</evidence>
<evidence type="ECO:0000256" key="1">
    <source>
        <dbReference type="ARBA" id="ARBA00004613"/>
    </source>
</evidence>
<dbReference type="Gene3D" id="2.60.40.10">
    <property type="entry name" value="Immunoglobulins"/>
    <property type="match status" value="5"/>
</dbReference>
<evidence type="ECO:0000256" key="4">
    <source>
        <dbReference type="ARBA" id="ARBA00022729"/>
    </source>
</evidence>
<organism evidence="9 10">
    <name type="scientific">Streptomyces finlayi</name>
    <dbReference type="NCBI Taxonomy" id="67296"/>
    <lineage>
        <taxon>Bacteria</taxon>
        <taxon>Bacillati</taxon>
        <taxon>Actinomycetota</taxon>
        <taxon>Actinomycetes</taxon>
        <taxon>Kitasatosporales</taxon>
        <taxon>Streptomycetaceae</taxon>
        <taxon>Streptomyces</taxon>
    </lineage>
</organism>
<evidence type="ECO:0000259" key="7">
    <source>
        <dbReference type="Pfam" id="PF17210"/>
    </source>
</evidence>
<dbReference type="GO" id="GO:0005576">
    <property type="term" value="C:extracellular region"/>
    <property type="evidence" value="ECO:0007669"/>
    <property type="project" value="UniProtKB-SubCell"/>
</dbReference>